<dbReference type="InterPro" id="IPR013685">
    <property type="entry name" value="POTRA_FtsQ_type"/>
</dbReference>
<keyword evidence="5 9" id="KW-0812">Transmembrane</keyword>
<feature type="domain" description="POTRA" evidence="10">
    <location>
        <begin position="49"/>
        <end position="119"/>
    </location>
</feature>
<dbReference type="InterPro" id="IPR045335">
    <property type="entry name" value="FtsQ_C_sf"/>
</dbReference>
<organism evidence="11 12">
    <name type="scientific">Blochmanniella vafra (strain BVAF)</name>
    <dbReference type="NCBI Taxonomy" id="859654"/>
    <lineage>
        <taxon>Bacteria</taxon>
        <taxon>Pseudomonadati</taxon>
        <taxon>Pseudomonadota</taxon>
        <taxon>Gammaproteobacteria</taxon>
        <taxon>Enterobacterales</taxon>
        <taxon>Enterobacteriaceae</taxon>
        <taxon>ant endosymbionts</taxon>
        <taxon>Candidatus Blochmanniella</taxon>
    </lineage>
</organism>
<dbReference type="Pfam" id="PF03799">
    <property type="entry name" value="FtsQ_DivIB_C"/>
    <property type="match status" value="1"/>
</dbReference>
<evidence type="ECO:0000313" key="12">
    <source>
        <dbReference type="Proteomes" id="UP000007464"/>
    </source>
</evidence>
<dbReference type="STRING" id="859654.BVAF_145"/>
<dbReference type="InterPro" id="IPR034746">
    <property type="entry name" value="POTRA"/>
</dbReference>
<dbReference type="GO" id="GO:0005886">
    <property type="term" value="C:plasma membrane"/>
    <property type="evidence" value="ECO:0007669"/>
    <property type="project" value="UniProtKB-SubCell"/>
</dbReference>
<dbReference type="HAMAP" id="MF_00911">
    <property type="entry name" value="FtsQ_subfam"/>
    <property type="match status" value="1"/>
</dbReference>
<dbReference type="EMBL" id="CP002189">
    <property type="protein sequence ID" value="ADV33552.1"/>
    <property type="molecule type" value="Genomic_DNA"/>
</dbReference>
<keyword evidence="7 9" id="KW-0472">Membrane</keyword>
<dbReference type="Proteomes" id="UP000007464">
    <property type="component" value="Chromosome"/>
</dbReference>
<sequence>MLAKFGIGLRYYLNRRLIIGWIFFFVLILSIFWIISRVALIWIHDYCCDPISYVIVTGNRYFTTNNDINHLIVQLDKIGSFITQDVNVIQRQIKKLPWIKQISVRKQWPDTLKIHIVEYIPVGYWNNELIISTTGIMFKAPKHRIKNGHNNDEIKYLPFLYGPDGSEQDVLNNYLIFQAILQSHKFRIMSLKMDKCYAWQLTLQDNIQLRLGSTNLVDRLRYFIKVYPMLLQAVHKKNIYIDYVDLRYYSGCAVKWIDNVSLPVCGNNK</sequence>
<dbReference type="Gene3D" id="3.40.50.11690">
    <property type="entry name" value="Cell division protein FtsQ/DivIB"/>
    <property type="match status" value="1"/>
</dbReference>
<keyword evidence="12" id="KW-1185">Reference proteome</keyword>
<evidence type="ECO:0000256" key="1">
    <source>
        <dbReference type="ARBA" id="ARBA00004370"/>
    </source>
</evidence>
<evidence type="ECO:0000256" key="2">
    <source>
        <dbReference type="ARBA" id="ARBA00022475"/>
    </source>
</evidence>
<dbReference type="HOGENOM" id="CLU_064041_2_1_6"/>
<comment type="similarity">
    <text evidence="9">Belongs to the FtsQ/DivIB family. FtsQ subfamily.</text>
</comment>
<feature type="transmembrane region" description="Helical" evidence="9">
    <location>
        <begin position="21"/>
        <end position="43"/>
    </location>
</feature>
<reference evidence="11 12" key="1">
    <citation type="journal article" date="2010" name="BMC Genomics">
        <title>Unprecedented loss of ammonia assimilation capability in a urease-encoding bacterial mutualist.</title>
        <authorList>
            <person name="Williams L.E."/>
            <person name="Wernegreen J.J."/>
        </authorList>
    </citation>
    <scope>NUCLEOTIDE SEQUENCE [LARGE SCALE GENOMIC DNA]</scope>
    <source>
        <strain evidence="11 12">BVAF</strain>
    </source>
</reference>
<evidence type="ECO:0000256" key="5">
    <source>
        <dbReference type="ARBA" id="ARBA00022692"/>
    </source>
</evidence>
<dbReference type="PANTHER" id="PTHR35851:SF1">
    <property type="entry name" value="CELL DIVISION PROTEIN FTSQ"/>
    <property type="match status" value="1"/>
</dbReference>
<keyword evidence="6 9" id="KW-1133">Transmembrane helix</keyword>
<dbReference type="PROSITE" id="PS51779">
    <property type="entry name" value="POTRA"/>
    <property type="match status" value="1"/>
</dbReference>
<dbReference type="GO" id="GO:0043093">
    <property type="term" value="P:FtsZ-dependent cytokinesis"/>
    <property type="evidence" value="ECO:0007669"/>
    <property type="project" value="UniProtKB-UniRule"/>
</dbReference>
<evidence type="ECO:0000256" key="4">
    <source>
        <dbReference type="ARBA" id="ARBA00022618"/>
    </source>
</evidence>
<dbReference type="GO" id="GO:0090529">
    <property type="term" value="P:cell septum assembly"/>
    <property type="evidence" value="ECO:0007669"/>
    <property type="project" value="InterPro"/>
</dbReference>
<dbReference type="AlphaFoldDB" id="E8Q5Q5"/>
<dbReference type="Gene3D" id="3.10.20.310">
    <property type="entry name" value="membrane protein fhac"/>
    <property type="match status" value="1"/>
</dbReference>
<gene>
    <name evidence="9 11" type="primary">ftsQ</name>
    <name evidence="11" type="ordered locus">BVAF_145</name>
</gene>
<evidence type="ECO:0000256" key="7">
    <source>
        <dbReference type="ARBA" id="ARBA00023136"/>
    </source>
</evidence>
<comment type="subunit">
    <text evidence="9">Part of a complex composed of FtsB, FtsL and FtsQ.</text>
</comment>
<dbReference type="InterPro" id="IPR026579">
    <property type="entry name" value="FtsQ"/>
</dbReference>
<keyword evidence="2 9" id="KW-1003">Cell membrane</keyword>
<dbReference type="Pfam" id="PF08478">
    <property type="entry name" value="POTRA_1"/>
    <property type="match status" value="1"/>
</dbReference>
<dbReference type="RefSeq" id="WP_013516477.1">
    <property type="nucleotide sequence ID" value="NC_014909.2"/>
</dbReference>
<evidence type="ECO:0000256" key="3">
    <source>
        <dbReference type="ARBA" id="ARBA00022519"/>
    </source>
</evidence>
<dbReference type="GO" id="GO:0032153">
    <property type="term" value="C:cell division site"/>
    <property type="evidence" value="ECO:0007669"/>
    <property type="project" value="UniProtKB-UniRule"/>
</dbReference>
<evidence type="ECO:0000313" key="11">
    <source>
        <dbReference type="EMBL" id="ADV33552.1"/>
    </source>
</evidence>
<dbReference type="PANTHER" id="PTHR35851">
    <property type="entry name" value="CELL DIVISION PROTEIN FTSQ"/>
    <property type="match status" value="1"/>
</dbReference>
<dbReference type="KEGG" id="bva:BVAF_145"/>
<name>E8Q5Q5_BLOVB</name>
<keyword evidence="8 9" id="KW-0131">Cell cycle</keyword>
<accession>E8Q5Q5</accession>
<proteinExistence type="inferred from homology"/>
<evidence type="ECO:0000256" key="8">
    <source>
        <dbReference type="ARBA" id="ARBA00023306"/>
    </source>
</evidence>
<evidence type="ECO:0000259" key="10">
    <source>
        <dbReference type="PROSITE" id="PS51779"/>
    </source>
</evidence>
<keyword evidence="3 9" id="KW-0997">Cell inner membrane</keyword>
<dbReference type="OrthoDB" id="9790370at2"/>
<dbReference type="InterPro" id="IPR005548">
    <property type="entry name" value="Cell_div_FtsQ/DivIB_C"/>
</dbReference>
<protein>
    <recommendedName>
        <fullName evidence="9">Cell division protein FtsQ</fullName>
    </recommendedName>
</protein>
<evidence type="ECO:0000256" key="6">
    <source>
        <dbReference type="ARBA" id="ARBA00022989"/>
    </source>
</evidence>
<keyword evidence="4 9" id="KW-0132">Cell division</keyword>
<comment type="function">
    <text evidence="9">Essential cell division protein. May link together the upstream cell division proteins, which are predominantly cytoplasmic, with the downstream cell division proteins, which are predominantly periplasmic. May control correct divisome assembly.</text>
</comment>
<comment type="subcellular location">
    <subcellularLocation>
        <location evidence="9">Cell inner membrane</location>
        <topology evidence="9">Single-pass type II membrane protein</topology>
    </subcellularLocation>
    <subcellularLocation>
        <location evidence="1">Membrane</location>
    </subcellularLocation>
    <text evidence="9">Localizes to the division septum.</text>
</comment>
<evidence type="ECO:0000256" key="9">
    <source>
        <dbReference type="HAMAP-Rule" id="MF_00911"/>
    </source>
</evidence>